<evidence type="ECO:0000313" key="2">
    <source>
        <dbReference type="EMBL" id="GAA3551365.1"/>
    </source>
</evidence>
<proteinExistence type="predicted"/>
<reference evidence="3" key="1">
    <citation type="journal article" date="2019" name="Int. J. Syst. Evol. Microbiol.">
        <title>The Global Catalogue of Microorganisms (GCM) 10K type strain sequencing project: providing services to taxonomists for standard genome sequencing and annotation.</title>
        <authorList>
            <consortium name="The Broad Institute Genomics Platform"/>
            <consortium name="The Broad Institute Genome Sequencing Center for Infectious Disease"/>
            <person name="Wu L."/>
            <person name="Ma J."/>
        </authorList>
    </citation>
    <scope>NUCLEOTIDE SEQUENCE [LARGE SCALE GENOMIC DNA]</scope>
    <source>
        <strain evidence="3">JCM 16898</strain>
    </source>
</reference>
<dbReference type="InterPro" id="IPR050789">
    <property type="entry name" value="Diverse_Enzym_Activities"/>
</dbReference>
<dbReference type="GO" id="GO:0016787">
    <property type="term" value="F:hydrolase activity"/>
    <property type="evidence" value="ECO:0007669"/>
    <property type="project" value="UniProtKB-KW"/>
</dbReference>
<name>A0ABP6WGW3_9PSEU</name>
<evidence type="ECO:0000259" key="1">
    <source>
        <dbReference type="Pfam" id="PF00144"/>
    </source>
</evidence>
<dbReference type="PANTHER" id="PTHR43283:SF3">
    <property type="entry name" value="BETA-LACTAMASE FAMILY PROTEIN (AFU_ORTHOLOGUE AFUA_5G07500)"/>
    <property type="match status" value="1"/>
</dbReference>
<dbReference type="SUPFAM" id="SSF56601">
    <property type="entry name" value="beta-lactamase/transpeptidase-like"/>
    <property type="match status" value="1"/>
</dbReference>
<dbReference type="Pfam" id="PF00144">
    <property type="entry name" value="Beta-lactamase"/>
    <property type="match status" value="1"/>
</dbReference>
<comment type="caution">
    <text evidence="2">The sequence shown here is derived from an EMBL/GenBank/DDBJ whole genome shotgun (WGS) entry which is preliminary data.</text>
</comment>
<dbReference type="Gene3D" id="3.40.710.10">
    <property type="entry name" value="DD-peptidase/beta-lactamase superfamily"/>
    <property type="match status" value="1"/>
</dbReference>
<accession>A0ABP6WGW3</accession>
<sequence length="405" mass="44079">MAEIEPSAAGFDATRLKRLDRYLDGCVERDLNKGSIVMVARHGKLVHVSRRGLRDAEARLPVEMDTIWRLYSMTKPVTSVALLTLWEEGLLSLSDPVEEYIPSFANMTILGADSPPDSRVPATEPIRISHLLTHTAGLTVTGMADNAVDAAYRRAGIAALAQPEDYTLAELCERLAALPLLFEPGSAYNYSHATDVLGRVIEVVSGTSLDQFMQQRIFDPLRMPDTGFRIPERDRLSALYLRKATTGDTLRLPDFEEPAGELPTLVAGGHGLMSTAPDYYRFAQMLAHGGELDGQRVLSPRTVASIAANHLPGGALLSEFTHPPTRTGAHLQGRGFGFGVTPLLDPVGINSLSSLGEYGWGGAAGTNFWIDPQADLVVLFMMHVIPPPEALWVALRNLVYQALVE</sequence>
<dbReference type="InterPro" id="IPR001466">
    <property type="entry name" value="Beta-lactam-related"/>
</dbReference>
<feature type="domain" description="Beta-lactamase-related" evidence="1">
    <location>
        <begin position="24"/>
        <end position="386"/>
    </location>
</feature>
<dbReference type="InterPro" id="IPR012338">
    <property type="entry name" value="Beta-lactam/transpept-like"/>
</dbReference>
<dbReference type="EMBL" id="BAAAZN010000007">
    <property type="protein sequence ID" value="GAA3551365.1"/>
    <property type="molecule type" value="Genomic_DNA"/>
</dbReference>
<keyword evidence="3" id="KW-1185">Reference proteome</keyword>
<organism evidence="2 3">
    <name type="scientific">Amycolatopsis ultiminotia</name>
    <dbReference type="NCBI Taxonomy" id="543629"/>
    <lineage>
        <taxon>Bacteria</taxon>
        <taxon>Bacillati</taxon>
        <taxon>Actinomycetota</taxon>
        <taxon>Actinomycetes</taxon>
        <taxon>Pseudonocardiales</taxon>
        <taxon>Pseudonocardiaceae</taxon>
        <taxon>Amycolatopsis</taxon>
    </lineage>
</organism>
<dbReference type="PANTHER" id="PTHR43283">
    <property type="entry name" value="BETA-LACTAMASE-RELATED"/>
    <property type="match status" value="1"/>
</dbReference>
<dbReference type="Proteomes" id="UP001500689">
    <property type="component" value="Unassembled WGS sequence"/>
</dbReference>
<keyword evidence="2" id="KW-0378">Hydrolase</keyword>
<gene>
    <name evidence="2" type="ORF">GCM10022222_38620</name>
</gene>
<protein>
    <submittedName>
        <fullName evidence="2">Serine hydrolase domain-containing protein</fullName>
    </submittedName>
</protein>
<evidence type="ECO:0000313" key="3">
    <source>
        <dbReference type="Proteomes" id="UP001500689"/>
    </source>
</evidence>
<dbReference type="RefSeq" id="WP_344861647.1">
    <property type="nucleotide sequence ID" value="NZ_BAAAZN010000007.1"/>
</dbReference>